<comment type="caution">
    <text evidence="1">The sequence shown here is derived from an EMBL/GenBank/DDBJ whole genome shotgun (WGS) entry which is preliminary data.</text>
</comment>
<name>A0A9J5XMT3_SOLCO</name>
<reference evidence="1 2" key="1">
    <citation type="submission" date="2020-09" db="EMBL/GenBank/DDBJ databases">
        <title>De no assembly of potato wild relative species, Solanum commersonii.</title>
        <authorList>
            <person name="Cho K."/>
        </authorList>
    </citation>
    <scope>NUCLEOTIDE SEQUENCE [LARGE SCALE GENOMIC DNA]</scope>
    <source>
        <strain evidence="1">LZ3.2</strain>
        <tissue evidence="1">Leaf</tissue>
    </source>
</reference>
<evidence type="ECO:0000313" key="2">
    <source>
        <dbReference type="Proteomes" id="UP000824120"/>
    </source>
</evidence>
<organism evidence="1 2">
    <name type="scientific">Solanum commersonii</name>
    <name type="common">Commerson's wild potato</name>
    <name type="synonym">Commerson's nightshade</name>
    <dbReference type="NCBI Taxonomy" id="4109"/>
    <lineage>
        <taxon>Eukaryota</taxon>
        <taxon>Viridiplantae</taxon>
        <taxon>Streptophyta</taxon>
        <taxon>Embryophyta</taxon>
        <taxon>Tracheophyta</taxon>
        <taxon>Spermatophyta</taxon>
        <taxon>Magnoliopsida</taxon>
        <taxon>eudicotyledons</taxon>
        <taxon>Gunneridae</taxon>
        <taxon>Pentapetalae</taxon>
        <taxon>asterids</taxon>
        <taxon>lamiids</taxon>
        <taxon>Solanales</taxon>
        <taxon>Solanaceae</taxon>
        <taxon>Solanoideae</taxon>
        <taxon>Solaneae</taxon>
        <taxon>Solanum</taxon>
    </lineage>
</organism>
<dbReference type="AlphaFoldDB" id="A0A9J5XMT3"/>
<dbReference type="EMBL" id="JACXVP010000008">
    <property type="protein sequence ID" value="KAG5589545.1"/>
    <property type="molecule type" value="Genomic_DNA"/>
</dbReference>
<evidence type="ECO:0000313" key="1">
    <source>
        <dbReference type="EMBL" id="KAG5589545.1"/>
    </source>
</evidence>
<gene>
    <name evidence="1" type="ORF">H5410_040059</name>
</gene>
<proteinExistence type="predicted"/>
<accession>A0A9J5XMT3</accession>
<keyword evidence="2" id="KW-1185">Reference proteome</keyword>
<dbReference type="Proteomes" id="UP000824120">
    <property type="component" value="Chromosome 8"/>
</dbReference>
<protein>
    <submittedName>
        <fullName evidence="1">Uncharacterized protein</fullName>
    </submittedName>
</protein>
<sequence length="58" mass="6633">MIRGTLEHGYAVLDDYRHMRITVNEGSKTSLKLDDKGRYDELTSNIAESVNAMFNEAR</sequence>